<keyword evidence="2" id="KW-0378">Hydrolase</keyword>
<dbReference type="GO" id="GO:0004386">
    <property type="term" value="F:helicase activity"/>
    <property type="evidence" value="ECO:0007669"/>
    <property type="project" value="UniProtKB-KW"/>
</dbReference>
<dbReference type="PANTHER" id="PTHR35372">
    <property type="entry name" value="ATP BINDING PROTEIN-RELATED"/>
    <property type="match status" value="1"/>
</dbReference>
<dbReference type="SUPFAM" id="SSF46785">
    <property type="entry name" value="Winged helix' DNA-binding domain"/>
    <property type="match status" value="1"/>
</dbReference>
<dbReference type="AlphaFoldDB" id="A0AAX3VVG6"/>
<dbReference type="Pfam" id="PF08706">
    <property type="entry name" value="D5_N"/>
    <property type="match status" value="1"/>
</dbReference>
<keyword evidence="3" id="KW-0347">Helicase</keyword>
<evidence type="ECO:0000256" key="4">
    <source>
        <dbReference type="ARBA" id="ARBA00022840"/>
    </source>
</evidence>
<keyword evidence="1" id="KW-0547">Nucleotide-binding</keyword>
<dbReference type="InterPro" id="IPR014818">
    <property type="entry name" value="Phage/plasmid_primase_P4_C"/>
</dbReference>
<dbReference type="InterPro" id="IPR004968">
    <property type="entry name" value="DNA_primase/NTPase_C"/>
</dbReference>
<dbReference type="Pfam" id="PF03288">
    <property type="entry name" value="Pox_D5"/>
    <property type="match status" value="1"/>
</dbReference>
<dbReference type="EMBL" id="CP124841">
    <property type="protein sequence ID" value="WHF36843.1"/>
    <property type="molecule type" value="Genomic_DNA"/>
</dbReference>
<dbReference type="Gene3D" id="1.10.10.10">
    <property type="entry name" value="Winged helix-like DNA-binding domain superfamily/Winged helix DNA-binding domain"/>
    <property type="match status" value="1"/>
</dbReference>
<feature type="domain" description="SF3 helicase" evidence="6">
    <location>
        <begin position="456"/>
        <end position="609"/>
    </location>
</feature>
<evidence type="ECO:0000256" key="3">
    <source>
        <dbReference type="ARBA" id="ARBA00022806"/>
    </source>
</evidence>
<evidence type="ECO:0000256" key="2">
    <source>
        <dbReference type="ARBA" id="ARBA00022801"/>
    </source>
</evidence>
<reference evidence="7" key="1">
    <citation type="submission" date="2023-05" db="EMBL/GenBank/DDBJ databases">
        <title>Aeromonas salmonicida 57, complete genome.</title>
        <authorList>
            <person name="Shao L."/>
        </authorList>
    </citation>
    <scope>NUCLEOTIDE SEQUENCE</scope>
    <source>
        <strain evidence="7">57</strain>
    </source>
</reference>
<dbReference type="PROSITE" id="PS51206">
    <property type="entry name" value="SF3_HELICASE_1"/>
    <property type="match status" value="1"/>
</dbReference>
<sequence>MSTSLQAKAANIEANGHTVIPYQSNGNPKPYGDKQRYPSYMVRADDIQFGVRLDGMILLDLDGNKVAEAPSPEVLLAMLGLPGDTPANQYRMLTDSQPDGSYHWLFRLPAGVDLASLKQSVNNANGLAGVDVKTGNQLVYIKADKVLHGDTIPKLADLPEAPAILLGWITKPKHEPKVMAPMVSSAETSRYGERALTSACEAIVSAPMGSRNETLNREALGVAQLVAGGEICHADAERQLFAAGMASGQSVQEVKATIASAHQKGMQEPRKALPKRQPLADKKGSKKTGSLLAANVVSLRPEQDNAAPLLDQMSASQRGEALASGLGTLAINVDTNLVYRYTGSLWEPMPDAVLARRMAAMFKQQGAKYSARMISTAVDTMKLGLDEMQRPALNLIGFANGVYDMALRAFRPHSPADGLLTHNGIEYSEPLVGETLEHCAPHFMKWLSYATDNDAAKMDRIKAALFMVLANRYDWQLFLEVTGEGGSGKSVMAGLCELLVGHENVGSSSMKRLESDFGLESVWDKRLILLPDQPQYIGDGALLKAITGGDEVSVNPKGKPMFSTRIRAVVMATNNMPMVMTERNGGIARRRVIFHFGRVVASANRDEALGSKIAAELSVIIRHLLSQFADHGLAKRLLEEQRDGADALAVKRDADPVLDFCATLAFLAEPKGLCMGGNVAVKQEPRRFLYHLYLTYLDYHGLSRPLSLNQFSKAVKQSAKELGGEYKTRKTNGQTQTNVTLTHEAEAYLPQALRVDLN</sequence>
<dbReference type="InterPro" id="IPR045455">
    <property type="entry name" value="NrS-1_pol-like_helicase"/>
</dbReference>
<dbReference type="GO" id="GO:0003677">
    <property type="term" value="F:DNA binding"/>
    <property type="evidence" value="ECO:0007669"/>
    <property type="project" value="UniProtKB-KW"/>
</dbReference>
<dbReference type="RefSeq" id="WP_282683964.1">
    <property type="nucleotide sequence ID" value="NZ_CP124841.1"/>
</dbReference>
<dbReference type="Gene3D" id="3.40.50.300">
    <property type="entry name" value="P-loop containing nucleotide triphosphate hydrolases"/>
    <property type="match status" value="1"/>
</dbReference>
<dbReference type="InterPro" id="IPR051620">
    <property type="entry name" value="ORF904-like_C"/>
</dbReference>
<accession>A0AAX3VVG6</accession>
<name>A0AAX3VVG6_AERSA</name>
<dbReference type="InterPro" id="IPR014015">
    <property type="entry name" value="Helicase_SF3_DNA-vir"/>
</dbReference>
<dbReference type="Proteomes" id="UP001239426">
    <property type="component" value="Chromosome"/>
</dbReference>
<dbReference type="Pfam" id="PF19263">
    <property type="entry name" value="DUF5906"/>
    <property type="match status" value="1"/>
</dbReference>
<organism evidence="7 8">
    <name type="scientific">Aeromonas salmonicida</name>
    <dbReference type="NCBI Taxonomy" id="645"/>
    <lineage>
        <taxon>Bacteria</taxon>
        <taxon>Pseudomonadati</taxon>
        <taxon>Pseudomonadota</taxon>
        <taxon>Gammaproteobacteria</taxon>
        <taxon>Aeromonadales</taxon>
        <taxon>Aeromonadaceae</taxon>
        <taxon>Aeromonas</taxon>
    </lineage>
</organism>
<evidence type="ECO:0000313" key="8">
    <source>
        <dbReference type="Proteomes" id="UP001239426"/>
    </source>
</evidence>
<evidence type="ECO:0000259" key="6">
    <source>
        <dbReference type="PROSITE" id="PS51206"/>
    </source>
</evidence>
<evidence type="ECO:0000256" key="1">
    <source>
        <dbReference type="ARBA" id="ARBA00022741"/>
    </source>
</evidence>
<feature type="region of interest" description="Disordered" evidence="5">
    <location>
        <begin position="262"/>
        <end position="286"/>
    </location>
</feature>
<protein>
    <submittedName>
        <fullName evidence="7">Primase-like DNA-binding domain-containing protein</fullName>
    </submittedName>
</protein>
<dbReference type="SMART" id="SM00885">
    <property type="entry name" value="D5_N"/>
    <property type="match status" value="1"/>
</dbReference>
<dbReference type="GO" id="GO:0005524">
    <property type="term" value="F:ATP binding"/>
    <property type="evidence" value="ECO:0007669"/>
    <property type="project" value="UniProtKB-KW"/>
</dbReference>
<dbReference type="InterPro" id="IPR036388">
    <property type="entry name" value="WH-like_DNA-bd_sf"/>
</dbReference>
<evidence type="ECO:0000256" key="5">
    <source>
        <dbReference type="SAM" id="MobiDB-lite"/>
    </source>
</evidence>
<evidence type="ECO:0000313" key="7">
    <source>
        <dbReference type="EMBL" id="WHF36843.1"/>
    </source>
</evidence>
<keyword evidence="4" id="KW-0067">ATP-binding</keyword>
<dbReference type="SUPFAM" id="SSF52540">
    <property type="entry name" value="P-loop containing nucleoside triphosphate hydrolases"/>
    <property type="match status" value="1"/>
</dbReference>
<dbReference type="InterPro" id="IPR036390">
    <property type="entry name" value="WH_DNA-bd_sf"/>
</dbReference>
<proteinExistence type="predicted"/>
<keyword evidence="7" id="KW-0238">DNA-binding</keyword>
<dbReference type="GO" id="GO:0016787">
    <property type="term" value="F:hydrolase activity"/>
    <property type="evidence" value="ECO:0007669"/>
    <property type="project" value="UniProtKB-KW"/>
</dbReference>
<dbReference type="PANTHER" id="PTHR35372:SF2">
    <property type="entry name" value="SF3 HELICASE DOMAIN-CONTAINING PROTEIN"/>
    <property type="match status" value="1"/>
</dbReference>
<gene>
    <name evidence="7" type="ORF">QLQ87_00300</name>
</gene>
<dbReference type="InterPro" id="IPR027417">
    <property type="entry name" value="P-loop_NTPase"/>
</dbReference>